<sequence>MTAVRTARDVAIGKRSTGEMLSRAVAVVGATASGKTALAMALAREFGGEIVSADSRQLYRGTAICTDIPTGKWKSYGNGRRQVYVVDGVAHYLLGSESPGHPLDLAEYHRRAEWRLKEIASRGRLPILVGGTGLYVRAVVDSFVGPEVAPNYAFRDELEKHDTAKLYRRLMKVDPDYAGRISPNNRRYVVRALEVQQATGRPFSEQQGQGRPQFEWLQLGADRSRDELYRRIDARVDWMADNGLVEEAQRMFRRYGSDSRIATSLGYAQLAGFLSGKYDLKEAFRLIKRDTRHYARRQLTWLRRDSRIRWVRDDSRAQGLVRRFIG</sequence>
<comment type="cofactor">
    <cofactor evidence="1 10">
        <name>Mg(2+)</name>
        <dbReference type="ChEBI" id="CHEBI:18420"/>
    </cofactor>
</comment>
<evidence type="ECO:0000256" key="8">
    <source>
        <dbReference type="ARBA" id="ARBA00022842"/>
    </source>
</evidence>
<evidence type="ECO:0000256" key="6">
    <source>
        <dbReference type="ARBA" id="ARBA00022741"/>
    </source>
</evidence>
<organism evidence="14 15">
    <name type="scientific">Candidatus Uhrbacteria bacterium CG_4_10_14_0_8_um_filter_58_22</name>
    <dbReference type="NCBI Taxonomy" id="1975029"/>
    <lineage>
        <taxon>Bacteria</taxon>
        <taxon>Candidatus Uhriibacteriota</taxon>
    </lineage>
</organism>
<dbReference type="GO" id="GO:0052381">
    <property type="term" value="F:tRNA dimethylallyltransferase activity"/>
    <property type="evidence" value="ECO:0007669"/>
    <property type="project" value="UniProtKB-UniRule"/>
</dbReference>
<dbReference type="PANTHER" id="PTHR11088:SF60">
    <property type="entry name" value="TRNA DIMETHYLALLYLTRANSFERASE"/>
    <property type="match status" value="1"/>
</dbReference>
<dbReference type="Gene3D" id="1.10.20.140">
    <property type="match status" value="1"/>
</dbReference>
<evidence type="ECO:0000256" key="9">
    <source>
        <dbReference type="ARBA" id="ARBA00049563"/>
    </source>
</evidence>
<comment type="similarity">
    <text evidence="3 10 13">Belongs to the IPP transferase family.</text>
</comment>
<dbReference type="InterPro" id="IPR039657">
    <property type="entry name" value="Dimethylallyltransferase"/>
</dbReference>
<evidence type="ECO:0000256" key="3">
    <source>
        <dbReference type="ARBA" id="ARBA00005842"/>
    </source>
</evidence>
<keyword evidence="4 10" id="KW-0808">Transferase</keyword>
<evidence type="ECO:0000313" key="14">
    <source>
        <dbReference type="EMBL" id="PIY63135.1"/>
    </source>
</evidence>
<evidence type="ECO:0000256" key="10">
    <source>
        <dbReference type="HAMAP-Rule" id="MF_00185"/>
    </source>
</evidence>
<evidence type="ECO:0000256" key="13">
    <source>
        <dbReference type="RuleBase" id="RU003785"/>
    </source>
</evidence>
<evidence type="ECO:0000256" key="11">
    <source>
        <dbReference type="RuleBase" id="RU003783"/>
    </source>
</evidence>
<dbReference type="HAMAP" id="MF_00185">
    <property type="entry name" value="IPP_trans"/>
    <property type="match status" value="1"/>
</dbReference>
<dbReference type="Gene3D" id="3.40.50.300">
    <property type="entry name" value="P-loop containing nucleotide triphosphate hydrolases"/>
    <property type="match status" value="1"/>
</dbReference>
<dbReference type="AlphaFoldDB" id="A0A2M7QBJ6"/>
<evidence type="ECO:0000256" key="1">
    <source>
        <dbReference type="ARBA" id="ARBA00001946"/>
    </source>
</evidence>
<keyword evidence="5 10" id="KW-0819">tRNA processing</keyword>
<feature type="site" description="Interaction with substrate tRNA" evidence="10">
    <location>
        <position position="155"/>
    </location>
</feature>
<dbReference type="GO" id="GO:0006400">
    <property type="term" value="P:tRNA modification"/>
    <property type="evidence" value="ECO:0007669"/>
    <property type="project" value="TreeGrafter"/>
</dbReference>
<dbReference type="InterPro" id="IPR027417">
    <property type="entry name" value="P-loop_NTPase"/>
</dbReference>
<comment type="function">
    <text evidence="2 10 12">Catalyzes the transfer of a dimethylallyl group onto the adenine at position 37 in tRNAs that read codons beginning with uridine, leading to the formation of N6-(dimethylallyl)adenosine (i(6)A).</text>
</comment>
<feature type="region of interest" description="Interaction with substrate tRNA" evidence="10">
    <location>
        <begin position="54"/>
        <end position="57"/>
    </location>
</feature>
<evidence type="ECO:0000256" key="12">
    <source>
        <dbReference type="RuleBase" id="RU003784"/>
    </source>
</evidence>
<dbReference type="InterPro" id="IPR018022">
    <property type="entry name" value="IPT"/>
</dbReference>
<keyword evidence="6 10" id="KW-0547">Nucleotide-binding</keyword>
<dbReference type="EMBL" id="PFLC01000015">
    <property type="protein sequence ID" value="PIY63135.1"/>
    <property type="molecule type" value="Genomic_DNA"/>
</dbReference>
<feature type="binding site" evidence="10">
    <location>
        <begin position="29"/>
        <end position="36"/>
    </location>
    <ligand>
        <name>ATP</name>
        <dbReference type="ChEBI" id="CHEBI:30616"/>
    </ligand>
</feature>
<evidence type="ECO:0000313" key="15">
    <source>
        <dbReference type="Proteomes" id="UP000230973"/>
    </source>
</evidence>
<evidence type="ECO:0000256" key="5">
    <source>
        <dbReference type="ARBA" id="ARBA00022694"/>
    </source>
</evidence>
<dbReference type="Proteomes" id="UP000230973">
    <property type="component" value="Unassembled WGS sequence"/>
</dbReference>
<dbReference type="PANTHER" id="PTHR11088">
    <property type="entry name" value="TRNA DIMETHYLALLYLTRANSFERASE"/>
    <property type="match status" value="1"/>
</dbReference>
<dbReference type="NCBIfam" id="TIGR00174">
    <property type="entry name" value="miaA"/>
    <property type="match status" value="1"/>
</dbReference>
<dbReference type="SUPFAM" id="SSF52540">
    <property type="entry name" value="P-loop containing nucleoside triphosphate hydrolases"/>
    <property type="match status" value="1"/>
</dbReference>
<evidence type="ECO:0000256" key="2">
    <source>
        <dbReference type="ARBA" id="ARBA00003213"/>
    </source>
</evidence>
<dbReference type="EC" id="2.5.1.75" evidence="10"/>
<comment type="caution">
    <text evidence="14">The sequence shown here is derived from an EMBL/GenBank/DDBJ whole genome shotgun (WGS) entry which is preliminary data.</text>
</comment>
<dbReference type="Pfam" id="PF01715">
    <property type="entry name" value="IPPT"/>
    <property type="match status" value="1"/>
</dbReference>
<reference evidence="15" key="1">
    <citation type="submission" date="2017-09" db="EMBL/GenBank/DDBJ databases">
        <title>Depth-based differentiation of microbial function through sediment-hosted aquifers and enrichment of novel symbionts in the deep terrestrial subsurface.</title>
        <authorList>
            <person name="Probst A.J."/>
            <person name="Ladd B."/>
            <person name="Jarett J.K."/>
            <person name="Geller-Mcgrath D.E."/>
            <person name="Sieber C.M.K."/>
            <person name="Emerson J.B."/>
            <person name="Anantharaman K."/>
            <person name="Thomas B.C."/>
            <person name="Malmstrom R."/>
            <person name="Stieglmeier M."/>
            <person name="Klingl A."/>
            <person name="Woyke T."/>
            <person name="Ryan C.M."/>
            <person name="Banfield J.F."/>
        </authorList>
    </citation>
    <scope>NUCLEOTIDE SEQUENCE [LARGE SCALE GENOMIC DNA]</scope>
</reference>
<proteinExistence type="inferred from homology"/>
<comment type="subunit">
    <text evidence="10">Monomer.</text>
</comment>
<comment type="catalytic activity">
    <reaction evidence="9 10 11">
        <text>adenosine(37) in tRNA + dimethylallyl diphosphate = N(6)-dimethylallyladenosine(37) in tRNA + diphosphate</text>
        <dbReference type="Rhea" id="RHEA:26482"/>
        <dbReference type="Rhea" id="RHEA-COMP:10162"/>
        <dbReference type="Rhea" id="RHEA-COMP:10375"/>
        <dbReference type="ChEBI" id="CHEBI:33019"/>
        <dbReference type="ChEBI" id="CHEBI:57623"/>
        <dbReference type="ChEBI" id="CHEBI:74411"/>
        <dbReference type="ChEBI" id="CHEBI:74415"/>
        <dbReference type="EC" id="2.5.1.75"/>
    </reaction>
</comment>
<keyword evidence="8 10" id="KW-0460">Magnesium</keyword>
<feature type="binding site" evidence="10">
    <location>
        <begin position="31"/>
        <end position="36"/>
    </location>
    <ligand>
        <name>substrate</name>
    </ligand>
</feature>
<name>A0A2M7QBJ6_9BACT</name>
<evidence type="ECO:0000256" key="7">
    <source>
        <dbReference type="ARBA" id="ARBA00022840"/>
    </source>
</evidence>
<comment type="caution">
    <text evidence="10">Lacks conserved residue(s) required for the propagation of feature annotation.</text>
</comment>
<dbReference type="GO" id="GO:0005524">
    <property type="term" value="F:ATP binding"/>
    <property type="evidence" value="ECO:0007669"/>
    <property type="project" value="UniProtKB-UniRule"/>
</dbReference>
<keyword evidence="7 10" id="KW-0067">ATP-binding</keyword>
<accession>A0A2M7QBJ6</accession>
<gene>
    <name evidence="10" type="primary">miaA</name>
    <name evidence="14" type="ORF">COY93_01240</name>
</gene>
<feature type="site" description="Interaction with substrate tRNA" evidence="10">
    <location>
        <position position="132"/>
    </location>
</feature>
<evidence type="ECO:0000256" key="4">
    <source>
        <dbReference type="ARBA" id="ARBA00022679"/>
    </source>
</evidence>
<protein>
    <recommendedName>
        <fullName evidence="10">tRNA dimethylallyltransferase</fullName>
        <ecNumber evidence="10">2.5.1.75</ecNumber>
    </recommendedName>
    <alternativeName>
        <fullName evidence="10">Dimethylallyl diphosphate:tRNA dimethylallyltransferase</fullName>
        <shortName evidence="10">DMAPP:tRNA dimethylallyltransferase</shortName>
        <shortName evidence="10">DMATase</shortName>
    </alternativeName>
    <alternativeName>
        <fullName evidence="10">Isopentenyl-diphosphate:tRNA isopentenyltransferase</fullName>
        <shortName evidence="10">IPP transferase</shortName>
        <shortName evidence="10">IPPT</shortName>
        <shortName evidence="10">IPTase</shortName>
    </alternativeName>
</protein>